<reference evidence="2 3" key="1">
    <citation type="submission" date="2018-02" db="EMBL/GenBank/DDBJ databases">
        <title>Complete genome sequencing of Faecalibacterium prausnitzii strains isolated from the human gut.</title>
        <authorList>
            <person name="Fitzgerald B.C."/>
            <person name="Shkoporov A.N."/>
            <person name="Ross P.R."/>
            <person name="Hill C."/>
        </authorList>
    </citation>
    <scope>NUCLEOTIDE SEQUENCE [LARGE SCALE GENOMIC DNA]</scope>
    <source>
        <strain evidence="2 3">APC922/41-1</strain>
    </source>
</reference>
<dbReference type="Proteomes" id="UP000250429">
    <property type="component" value="Unassembled WGS sequence"/>
</dbReference>
<sequence>MAFSEETARLIFMNELEVDIMKQIKVLRIKAHCYPEIVRIPLSLDSLQKEVSGPIQATYPWDDPVAMICNEEGKLLGCSMDNFNRTLLSDDGTPIDVIAGTFLIVGLTEDDFGSLSPELLEKYEKLFHRPEKFWVEVDASGQSHLKIDYCEPEEQ</sequence>
<evidence type="ECO:0000313" key="3">
    <source>
        <dbReference type="Proteomes" id="UP000250429"/>
    </source>
</evidence>
<dbReference type="Pfam" id="PF12957">
    <property type="entry name" value="DUF3846"/>
    <property type="match status" value="1"/>
</dbReference>
<dbReference type="AlphaFoldDB" id="A0A329UQY3"/>
<proteinExistence type="predicted"/>
<dbReference type="EMBL" id="PRLC01000001">
    <property type="protein sequence ID" value="RAW63518.1"/>
    <property type="molecule type" value="Genomic_DNA"/>
</dbReference>
<feature type="domain" description="DUF3846" evidence="1">
    <location>
        <begin position="24"/>
        <end position="128"/>
    </location>
</feature>
<protein>
    <recommendedName>
        <fullName evidence="1">DUF3846 domain-containing protein</fullName>
    </recommendedName>
</protein>
<keyword evidence="3" id="KW-1185">Reference proteome</keyword>
<organism evidence="2 3">
    <name type="scientific">Faecalibacterium hattorii</name>
    <dbReference type="NCBI Taxonomy" id="2935520"/>
    <lineage>
        <taxon>Bacteria</taxon>
        <taxon>Bacillati</taxon>
        <taxon>Bacillota</taxon>
        <taxon>Clostridia</taxon>
        <taxon>Eubacteriales</taxon>
        <taxon>Oscillospiraceae</taxon>
        <taxon>Faecalibacterium</taxon>
    </lineage>
</organism>
<comment type="caution">
    <text evidence="2">The sequence shown here is derived from an EMBL/GenBank/DDBJ whole genome shotgun (WGS) entry which is preliminary data.</text>
</comment>
<gene>
    <name evidence="2" type="ORF">C4N23_00440</name>
</gene>
<dbReference type="InterPro" id="IPR024559">
    <property type="entry name" value="DUF3846"/>
</dbReference>
<accession>A0A329UQY3</accession>
<name>A0A329UQY3_9FIRM</name>
<evidence type="ECO:0000259" key="1">
    <source>
        <dbReference type="Pfam" id="PF12957"/>
    </source>
</evidence>
<evidence type="ECO:0000313" key="2">
    <source>
        <dbReference type="EMBL" id="RAW63518.1"/>
    </source>
</evidence>